<dbReference type="OMA" id="YSAVRVW"/>
<keyword evidence="3" id="KW-1185">Reference proteome</keyword>
<evidence type="ECO:0000256" key="1">
    <source>
        <dbReference type="SAM" id="Phobius"/>
    </source>
</evidence>
<keyword evidence="1 2" id="KW-0812">Transmembrane</keyword>
<dbReference type="VEuPathDB" id="TriTrypDB:BSAL_88255"/>
<feature type="transmembrane region" description="Helical" evidence="1">
    <location>
        <begin position="74"/>
        <end position="102"/>
    </location>
</feature>
<dbReference type="Proteomes" id="UP000051952">
    <property type="component" value="Unassembled WGS sequence"/>
</dbReference>
<keyword evidence="1" id="KW-0472">Membrane</keyword>
<organism evidence="2 3">
    <name type="scientific">Bodo saltans</name>
    <name type="common">Flagellated protozoan</name>
    <dbReference type="NCBI Taxonomy" id="75058"/>
    <lineage>
        <taxon>Eukaryota</taxon>
        <taxon>Discoba</taxon>
        <taxon>Euglenozoa</taxon>
        <taxon>Kinetoplastea</taxon>
        <taxon>Metakinetoplastina</taxon>
        <taxon>Eubodonida</taxon>
        <taxon>Bodonidae</taxon>
        <taxon>Bodo</taxon>
    </lineage>
</organism>
<feature type="transmembrane region" description="Helical" evidence="1">
    <location>
        <begin position="149"/>
        <end position="168"/>
    </location>
</feature>
<sequence>MFCLDLIREKSGIFCGKKKTTTMTDADPIEKIGGSSRFVTLITLIIHFVHPLLCIANYLDWVRHQETELGDKLVVAYLAMSIIAILFFLLVSSVFYMWAFRYPEPEEIAKRRRIYGIITNLIFSDFPIFLVEVQIVWSVGFATGLQGTAFIFTCISLLYSGLRVWTFVMVKVIKIQAPVVGQYPAYAGARSFDGGPSYRQNSMPQQFGGGGFGDQEMRAGGVIPPTASGQYSPSRGRDYQF</sequence>
<feature type="transmembrane region" description="Helical" evidence="1">
    <location>
        <begin position="38"/>
        <end position="59"/>
    </location>
</feature>
<dbReference type="OrthoDB" id="270285at2759"/>
<keyword evidence="1" id="KW-1133">Transmembrane helix</keyword>
<dbReference type="EMBL" id="CYKH01001107">
    <property type="protein sequence ID" value="CUI14446.1"/>
    <property type="molecule type" value="Genomic_DNA"/>
</dbReference>
<proteinExistence type="predicted"/>
<feature type="transmembrane region" description="Helical" evidence="1">
    <location>
        <begin position="114"/>
        <end position="137"/>
    </location>
</feature>
<evidence type="ECO:0000313" key="2">
    <source>
        <dbReference type="EMBL" id="CUI14446.1"/>
    </source>
</evidence>
<evidence type="ECO:0000313" key="3">
    <source>
        <dbReference type="Proteomes" id="UP000051952"/>
    </source>
</evidence>
<gene>
    <name evidence="2" type="ORF">BSAL_88255</name>
</gene>
<accession>A0A0S4KLI9</accession>
<name>A0A0S4KLI9_BODSA</name>
<dbReference type="AlphaFoldDB" id="A0A0S4KLI9"/>
<protein>
    <submittedName>
        <fullName evidence="2">Transmembrane protein, putative</fullName>
    </submittedName>
</protein>
<reference evidence="3" key="1">
    <citation type="submission" date="2015-09" db="EMBL/GenBank/DDBJ databases">
        <authorList>
            <consortium name="Pathogen Informatics"/>
        </authorList>
    </citation>
    <scope>NUCLEOTIDE SEQUENCE [LARGE SCALE GENOMIC DNA]</scope>
    <source>
        <strain evidence="3">Lake Konstanz</strain>
    </source>
</reference>